<name>A0A5S3QNE1_9BACI</name>
<dbReference type="AlphaFoldDB" id="A0A5S3QNE1"/>
<dbReference type="Pfam" id="PF00300">
    <property type="entry name" value="His_Phos_1"/>
    <property type="match status" value="1"/>
</dbReference>
<dbReference type="EMBL" id="VCIA01000001">
    <property type="protein sequence ID" value="TMN23309.1"/>
    <property type="molecule type" value="Genomic_DNA"/>
</dbReference>
<evidence type="ECO:0000313" key="2">
    <source>
        <dbReference type="EMBL" id="TMN23309.1"/>
    </source>
</evidence>
<dbReference type="InterPro" id="IPR013078">
    <property type="entry name" value="His_Pase_superF_clade-1"/>
</dbReference>
<dbReference type="SUPFAM" id="SSF53254">
    <property type="entry name" value="Phosphoglycerate mutase-like"/>
    <property type="match status" value="1"/>
</dbReference>
<dbReference type="SMART" id="SM00855">
    <property type="entry name" value="PGAM"/>
    <property type="match status" value="1"/>
</dbReference>
<dbReference type="GO" id="GO:0005737">
    <property type="term" value="C:cytoplasm"/>
    <property type="evidence" value="ECO:0007669"/>
    <property type="project" value="TreeGrafter"/>
</dbReference>
<dbReference type="PANTHER" id="PTHR48100:SF59">
    <property type="entry name" value="ADENOSYLCOBALAMIN_ALPHA-RIBAZOLE PHOSPHATASE"/>
    <property type="match status" value="1"/>
</dbReference>
<accession>A0A5S3QNE1</accession>
<evidence type="ECO:0000256" key="1">
    <source>
        <dbReference type="PIRSR" id="PIRSR613078-2"/>
    </source>
</evidence>
<proteinExistence type="predicted"/>
<dbReference type="Gene3D" id="3.40.50.1240">
    <property type="entry name" value="Phosphoglycerate mutase-like"/>
    <property type="match status" value="1"/>
</dbReference>
<dbReference type="InterPro" id="IPR029033">
    <property type="entry name" value="His_PPase_superfam"/>
</dbReference>
<dbReference type="InterPro" id="IPR050275">
    <property type="entry name" value="PGM_Phosphatase"/>
</dbReference>
<protein>
    <submittedName>
        <fullName evidence="2">Histidine phosphatase family protein</fullName>
    </submittedName>
</protein>
<dbReference type="GO" id="GO:0016791">
    <property type="term" value="F:phosphatase activity"/>
    <property type="evidence" value="ECO:0007669"/>
    <property type="project" value="TreeGrafter"/>
</dbReference>
<dbReference type="PANTHER" id="PTHR48100">
    <property type="entry name" value="BROAD-SPECIFICITY PHOSPHATASE YOR283W-RELATED"/>
    <property type="match status" value="1"/>
</dbReference>
<gene>
    <name evidence="2" type="ORF">FFL34_15325</name>
</gene>
<reference evidence="2 3" key="1">
    <citation type="submission" date="2019-05" db="EMBL/GenBank/DDBJ databases">
        <title>Genomic analysis of Lentibacillus sp. NKC220-2.</title>
        <authorList>
            <person name="Oh Y.J."/>
        </authorList>
    </citation>
    <scope>NUCLEOTIDE SEQUENCE [LARGE SCALE GENOMIC DNA]</scope>
    <source>
        <strain evidence="2 3">NKC220-2</strain>
    </source>
</reference>
<feature type="binding site" evidence="1">
    <location>
        <position position="59"/>
    </location>
    <ligand>
        <name>substrate</name>
    </ligand>
</feature>
<comment type="caution">
    <text evidence="2">The sequence shown here is derived from an EMBL/GenBank/DDBJ whole genome shotgun (WGS) entry which is preliminary data.</text>
</comment>
<dbReference type="Proteomes" id="UP000306980">
    <property type="component" value="Unassembled WGS sequence"/>
</dbReference>
<dbReference type="RefSeq" id="WP_138604197.1">
    <property type="nucleotide sequence ID" value="NZ_VCIA01000001.1"/>
</dbReference>
<feature type="binding site" evidence="1">
    <location>
        <begin position="11"/>
        <end position="18"/>
    </location>
    <ligand>
        <name>substrate</name>
    </ligand>
</feature>
<dbReference type="OrthoDB" id="9783269at2"/>
<evidence type="ECO:0000313" key="3">
    <source>
        <dbReference type="Proteomes" id="UP000306980"/>
    </source>
</evidence>
<sequence>MDSHVAVTLFRHGVTTGNLEKRYMGWSDAPLTHEAEYALEALKSNLPSYDLCVTSDLSRCSQTAAILCPDLQHVESRAFREMNFGQWEQKTYEELCHDAVYQNWLSDPFSIRPPRGESFAEMERRVMEGWQSLKQAIDERGHREILLVIHGGVIRLLLTKLAKEVKRFWQWKIPHSSGIRLCWNGCGWKEDARCTSLQVVPSTGNENG</sequence>
<dbReference type="CDD" id="cd07067">
    <property type="entry name" value="HP_PGM_like"/>
    <property type="match status" value="1"/>
</dbReference>
<organism evidence="2 3">
    <name type="scientific">Lentibacillus cibarius</name>
    <dbReference type="NCBI Taxonomy" id="2583219"/>
    <lineage>
        <taxon>Bacteria</taxon>
        <taxon>Bacillati</taxon>
        <taxon>Bacillota</taxon>
        <taxon>Bacilli</taxon>
        <taxon>Bacillales</taxon>
        <taxon>Bacillaceae</taxon>
        <taxon>Lentibacillus</taxon>
    </lineage>
</organism>